<feature type="transmembrane region" description="Helical" evidence="8">
    <location>
        <begin position="17"/>
        <end position="42"/>
    </location>
</feature>
<feature type="transmembrane region" description="Helical" evidence="8">
    <location>
        <begin position="177"/>
        <end position="195"/>
    </location>
</feature>
<organism evidence="10 11">
    <name type="scientific">Actinomadura litoris</name>
    <dbReference type="NCBI Taxonomy" id="2678616"/>
    <lineage>
        <taxon>Bacteria</taxon>
        <taxon>Bacillati</taxon>
        <taxon>Actinomycetota</taxon>
        <taxon>Actinomycetes</taxon>
        <taxon>Streptosporangiales</taxon>
        <taxon>Thermomonosporaceae</taxon>
        <taxon>Actinomadura</taxon>
    </lineage>
</organism>
<comment type="subcellular location">
    <subcellularLocation>
        <location evidence="1">Cell membrane</location>
        <topology evidence="1">Multi-pass membrane protein</topology>
    </subcellularLocation>
</comment>
<comment type="similarity">
    <text evidence="2">Belongs to the major facilitator superfamily. TCR/Tet family.</text>
</comment>
<dbReference type="RefSeq" id="WP_156219975.1">
    <property type="nucleotide sequence ID" value="NZ_WOFH01000012.1"/>
</dbReference>
<feature type="transmembrane region" description="Helical" evidence="8">
    <location>
        <begin position="147"/>
        <end position="165"/>
    </location>
</feature>
<gene>
    <name evidence="10" type="ORF">GNZ18_29960</name>
</gene>
<dbReference type="PRINTS" id="PR01036">
    <property type="entry name" value="TCRTETB"/>
</dbReference>
<feature type="transmembrane region" description="Helical" evidence="8">
    <location>
        <begin position="339"/>
        <end position="358"/>
    </location>
</feature>
<keyword evidence="4" id="KW-1003">Cell membrane</keyword>
<proteinExistence type="inferred from homology"/>
<dbReference type="AlphaFoldDB" id="A0A7K1L8P8"/>
<dbReference type="EMBL" id="WOFH01000012">
    <property type="protein sequence ID" value="MUN40799.1"/>
    <property type="molecule type" value="Genomic_DNA"/>
</dbReference>
<feature type="transmembrane region" description="Helical" evidence="8">
    <location>
        <begin position="54"/>
        <end position="73"/>
    </location>
</feature>
<evidence type="ECO:0000256" key="1">
    <source>
        <dbReference type="ARBA" id="ARBA00004651"/>
    </source>
</evidence>
<evidence type="ECO:0000256" key="2">
    <source>
        <dbReference type="ARBA" id="ARBA00007520"/>
    </source>
</evidence>
<dbReference type="PANTHER" id="PTHR23501:SF197">
    <property type="entry name" value="COMD"/>
    <property type="match status" value="1"/>
</dbReference>
<feature type="transmembrane region" description="Helical" evidence="8">
    <location>
        <begin position="370"/>
        <end position="390"/>
    </location>
</feature>
<feature type="transmembrane region" description="Helical" evidence="8">
    <location>
        <begin position="273"/>
        <end position="294"/>
    </location>
</feature>
<feature type="transmembrane region" description="Helical" evidence="8">
    <location>
        <begin position="85"/>
        <end position="102"/>
    </location>
</feature>
<evidence type="ECO:0000259" key="9">
    <source>
        <dbReference type="PROSITE" id="PS50850"/>
    </source>
</evidence>
<name>A0A7K1L8P8_9ACTN</name>
<dbReference type="SUPFAM" id="SSF103473">
    <property type="entry name" value="MFS general substrate transporter"/>
    <property type="match status" value="1"/>
</dbReference>
<accession>A0A7K1L8P8</accession>
<evidence type="ECO:0000256" key="8">
    <source>
        <dbReference type="SAM" id="Phobius"/>
    </source>
</evidence>
<feature type="transmembrane region" description="Helical" evidence="8">
    <location>
        <begin position="306"/>
        <end position="327"/>
    </location>
</feature>
<keyword evidence="3" id="KW-0813">Transport</keyword>
<evidence type="ECO:0000313" key="10">
    <source>
        <dbReference type="EMBL" id="MUN40799.1"/>
    </source>
</evidence>
<dbReference type="GO" id="GO:0022857">
    <property type="term" value="F:transmembrane transporter activity"/>
    <property type="evidence" value="ECO:0007669"/>
    <property type="project" value="InterPro"/>
</dbReference>
<comment type="caution">
    <text evidence="10">The sequence shown here is derived from an EMBL/GenBank/DDBJ whole genome shotgun (WGS) entry which is preliminary data.</text>
</comment>
<keyword evidence="7 8" id="KW-0472">Membrane</keyword>
<dbReference type="InterPro" id="IPR004638">
    <property type="entry name" value="EmrB-like"/>
</dbReference>
<evidence type="ECO:0000256" key="3">
    <source>
        <dbReference type="ARBA" id="ARBA00022448"/>
    </source>
</evidence>
<dbReference type="Pfam" id="PF07690">
    <property type="entry name" value="MFS_1"/>
    <property type="match status" value="1"/>
</dbReference>
<reference evidence="10 11" key="1">
    <citation type="submission" date="2019-11" db="EMBL/GenBank/DDBJ databases">
        <authorList>
            <person name="Cao P."/>
        </authorList>
    </citation>
    <scope>NUCLEOTIDE SEQUENCE [LARGE SCALE GENOMIC DNA]</scope>
    <source>
        <strain evidence="10 11">NEAU-AAG5</strain>
    </source>
</reference>
<dbReference type="InterPro" id="IPR036259">
    <property type="entry name" value="MFS_trans_sf"/>
</dbReference>
<dbReference type="Gene3D" id="1.20.1720.10">
    <property type="entry name" value="Multidrug resistance protein D"/>
    <property type="match status" value="1"/>
</dbReference>
<evidence type="ECO:0000313" key="11">
    <source>
        <dbReference type="Proteomes" id="UP000432015"/>
    </source>
</evidence>
<dbReference type="PANTHER" id="PTHR23501">
    <property type="entry name" value="MAJOR FACILITATOR SUPERFAMILY"/>
    <property type="match status" value="1"/>
</dbReference>
<keyword evidence="5 8" id="KW-0812">Transmembrane</keyword>
<keyword evidence="6 8" id="KW-1133">Transmembrane helix</keyword>
<dbReference type="Proteomes" id="UP000432015">
    <property type="component" value="Unassembled WGS sequence"/>
</dbReference>
<dbReference type="GO" id="GO:0005886">
    <property type="term" value="C:plasma membrane"/>
    <property type="evidence" value="ECO:0007669"/>
    <property type="project" value="UniProtKB-SubCell"/>
</dbReference>
<evidence type="ECO:0000256" key="7">
    <source>
        <dbReference type="ARBA" id="ARBA00023136"/>
    </source>
</evidence>
<evidence type="ECO:0000256" key="5">
    <source>
        <dbReference type="ARBA" id="ARBA00022692"/>
    </source>
</evidence>
<dbReference type="FunFam" id="1.20.1720.10:FF:000004">
    <property type="entry name" value="EmrB/QacA family drug resistance transporter"/>
    <property type="match status" value="1"/>
</dbReference>
<keyword evidence="11" id="KW-1185">Reference proteome</keyword>
<feature type="domain" description="Major facilitator superfamily (MFS) profile" evidence="9">
    <location>
        <begin position="20"/>
        <end position="497"/>
    </location>
</feature>
<dbReference type="PROSITE" id="PS50850">
    <property type="entry name" value="MFS"/>
    <property type="match status" value="1"/>
</dbReference>
<feature type="transmembrane region" description="Helical" evidence="8">
    <location>
        <begin position="474"/>
        <end position="492"/>
    </location>
</feature>
<evidence type="ECO:0000256" key="4">
    <source>
        <dbReference type="ARBA" id="ARBA00022475"/>
    </source>
</evidence>
<feature type="transmembrane region" description="Helical" evidence="8">
    <location>
        <begin position="207"/>
        <end position="225"/>
    </location>
</feature>
<feature type="transmembrane region" description="Helical" evidence="8">
    <location>
        <begin position="114"/>
        <end position="135"/>
    </location>
</feature>
<evidence type="ECO:0000256" key="6">
    <source>
        <dbReference type="ARBA" id="ARBA00022989"/>
    </source>
</evidence>
<dbReference type="InterPro" id="IPR020846">
    <property type="entry name" value="MFS_dom"/>
</dbReference>
<dbReference type="InterPro" id="IPR011701">
    <property type="entry name" value="MFS"/>
</dbReference>
<dbReference type="CDD" id="cd17502">
    <property type="entry name" value="MFS_Azr1_MDR_like"/>
    <property type="match status" value="1"/>
</dbReference>
<protein>
    <submittedName>
        <fullName evidence="10">DHA2 family efflux MFS transporter permease subunit</fullName>
    </submittedName>
</protein>
<sequence>MTPQAPPQDGPGQGRNLYVVIGAVLIAMLLASLDNLILGTAMPGIVSDLGGLGHLSWVVTAYTLATAVSTPVWGKLGDMYGRKGAFLTAIVIFLTGSALAGMSQDMTQLIGFRAIQGLGAGGLMVGALAIISSLVPPRDQGRYQGMISGVMGLAMIAGPLVGGAITDHLGWRWCFYVNLPLGLLALFMISTVLHLPKQRSQARIDYLGVALLATTISSVVLVTTWGGAEYAWTSGMIIGLGALAVAAGVAFVVAERRAAEPVLPLKLFRNANFTVVTVIGFLLGFAMFGAMTYLPLFQQAVQGSSATNAGLLGMPLFLAMVAVNMVAGPVISRTGRYKAFIVTGGALLTTGLALLATMDTATSRLTTGAFMALVGAGIGCLMQTTLLVSLHSVERADLGVGSSTATLARTIGGSVGVSIVGALFTGRVRDIMAERGYAAATEGSAQLDAAGLRTLPAGVRDAYRHAVAGGVHQGFLVATGVGVLAFALAWLVRQVPLDKEAARDGEGADAAEHART</sequence>
<dbReference type="NCBIfam" id="TIGR00711">
    <property type="entry name" value="efflux_EmrB"/>
    <property type="match status" value="1"/>
</dbReference>
<feature type="transmembrane region" description="Helical" evidence="8">
    <location>
        <begin position="231"/>
        <end position="253"/>
    </location>
</feature>
<dbReference type="Gene3D" id="1.20.1250.20">
    <property type="entry name" value="MFS general substrate transporter like domains"/>
    <property type="match status" value="1"/>
</dbReference>